<evidence type="ECO:0000313" key="9">
    <source>
        <dbReference type="EMBL" id="KAJ8972967.1"/>
    </source>
</evidence>
<protein>
    <recommendedName>
        <fullName evidence="8">MCM C-terminal AAA(+) ATPase domain-containing protein</fullName>
    </recommendedName>
</protein>
<feature type="domain" description="MCM C-terminal AAA(+) ATPase" evidence="8">
    <location>
        <begin position="7"/>
        <end position="114"/>
    </location>
</feature>
<accession>A0ABQ9J614</accession>
<dbReference type="PANTHER" id="PTHR11630:SF47">
    <property type="entry name" value="DNA HELICASE MCM8"/>
    <property type="match status" value="1"/>
</dbReference>
<dbReference type="PRINTS" id="PR01657">
    <property type="entry name" value="MCMFAMILY"/>
</dbReference>
<evidence type="ECO:0000256" key="7">
    <source>
        <dbReference type="RuleBase" id="RU004070"/>
    </source>
</evidence>
<sequence>MGVSTALEAGALMLADQGCCCIDEFDKMPSQHACLLEAMEQQSISIAKAGIVCSLPTRATILSAANPAGGHYNKAKTISENLKISSPMLSRFDLIFILLDQPNEPLDLLLSKHVLGLHTRSKRSRAEPNLSSSFDTSITERPSLLDRLRPNGQLDHLPHNLFRKNMSIHNFRKTHKQVLKKYYLSLRKQFQTGDCTPVTTRQLNSLIRLTQARAKAELREEATKEDALDVVDIMKFSLIDVFTDEHGILDKTRSQNGTGMSTKNQAMALLKLLQRKSDVETRSIFSVKEIRELSERVNIPKEKIL</sequence>
<evidence type="ECO:0000256" key="4">
    <source>
        <dbReference type="ARBA" id="ARBA00022840"/>
    </source>
</evidence>
<evidence type="ECO:0000256" key="6">
    <source>
        <dbReference type="ARBA" id="ARBA00023242"/>
    </source>
</evidence>
<dbReference type="Gene3D" id="3.40.50.300">
    <property type="entry name" value="P-loop containing nucleotide triphosphate hydrolases"/>
    <property type="match status" value="1"/>
</dbReference>
<proteinExistence type="inferred from homology"/>
<dbReference type="SUPFAM" id="SSF52540">
    <property type="entry name" value="P-loop containing nucleoside triphosphate hydrolases"/>
    <property type="match status" value="1"/>
</dbReference>
<dbReference type="EMBL" id="JAPWTJ010001265">
    <property type="protein sequence ID" value="KAJ8972967.1"/>
    <property type="molecule type" value="Genomic_DNA"/>
</dbReference>
<keyword evidence="10" id="KW-1185">Reference proteome</keyword>
<evidence type="ECO:0000256" key="1">
    <source>
        <dbReference type="ARBA" id="ARBA00004123"/>
    </source>
</evidence>
<evidence type="ECO:0000256" key="5">
    <source>
        <dbReference type="ARBA" id="ARBA00023125"/>
    </source>
</evidence>
<dbReference type="InterPro" id="IPR041562">
    <property type="entry name" value="MCM_lid"/>
</dbReference>
<dbReference type="Pfam" id="PF17855">
    <property type="entry name" value="MCM_lid"/>
    <property type="match status" value="1"/>
</dbReference>
<comment type="subcellular location">
    <subcellularLocation>
        <location evidence="1">Nucleus</location>
    </subcellularLocation>
</comment>
<evidence type="ECO:0000256" key="3">
    <source>
        <dbReference type="ARBA" id="ARBA00022741"/>
    </source>
</evidence>
<dbReference type="InterPro" id="IPR056875">
    <property type="entry name" value="MCM8/REC_WHD"/>
</dbReference>
<keyword evidence="5 7" id="KW-0238">DNA-binding</keyword>
<dbReference type="PANTHER" id="PTHR11630">
    <property type="entry name" value="DNA REPLICATION LICENSING FACTOR MCM FAMILY MEMBER"/>
    <property type="match status" value="1"/>
</dbReference>
<dbReference type="Proteomes" id="UP001162164">
    <property type="component" value="Unassembled WGS sequence"/>
</dbReference>
<comment type="similarity">
    <text evidence="2 7">Belongs to the MCM family.</text>
</comment>
<gene>
    <name evidence="9" type="ORF">NQ317_019314</name>
</gene>
<keyword evidence="6" id="KW-0539">Nucleus</keyword>
<reference evidence="9" key="1">
    <citation type="journal article" date="2023" name="Insect Mol. Biol.">
        <title>Genome sequencing provides insights into the evolution of gene families encoding plant cell wall-degrading enzymes in longhorned beetles.</title>
        <authorList>
            <person name="Shin N.R."/>
            <person name="Okamura Y."/>
            <person name="Kirsch R."/>
            <person name="Pauchet Y."/>
        </authorList>
    </citation>
    <scope>NUCLEOTIDE SEQUENCE</scope>
    <source>
        <strain evidence="9">MMC_N1</strain>
    </source>
</reference>
<dbReference type="InterPro" id="IPR001208">
    <property type="entry name" value="MCM_dom"/>
</dbReference>
<comment type="caution">
    <text evidence="9">The sequence shown here is derived from an EMBL/GenBank/DDBJ whole genome shotgun (WGS) entry which is preliminary data.</text>
</comment>
<dbReference type="InterPro" id="IPR027417">
    <property type="entry name" value="P-loop_NTPase"/>
</dbReference>
<evidence type="ECO:0000256" key="2">
    <source>
        <dbReference type="ARBA" id="ARBA00008010"/>
    </source>
</evidence>
<evidence type="ECO:0000313" key="10">
    <source>
        <dbReference type="Proteomes" id="UP001162164"/>
    </source>
</evidence>
<dbReference type="InterPro" id="IPR031327">
    <property type="entry name" value="MCM"/>
</dbReference>
<dbReference type="Pfam" id="PF25051">
    <property type="entry name" value="WHD_MCM8"/>
    <property type="match status" value="1"/>
</dbReference>
<dbReference type="SMART" id="SM00350">
    <property type="entry name" value="MCM"/>
    <property type="match status" value="1"/>
</dbReference>
<dbReference type="Pfam" id="PF00493">
    <property type="entry name" value="MCM"/>
    <property type="match status" value="1"/>
</dbReference>
<name>A0ABQ9J614_9CUCU</name>
<organism evidence="9 10">
    <name type="scientific">Molorchus minor</name>
    <dbReference type="NCBI Taxonomy" id="1323400"/>
    <lineage>
        <taxon>Eukaryota</taxon>
        <taxon>Metazoa</taxon>
        <taxon>Ecdysozoa</taxon>
        <taxon>Arthropoda</taxon>
        <taxon>Hexapoda</taxon>
        <taxon>Insecta</taxon>
        <taxon>Pterygota</taxon>
        <taxon>Neoptera</taxon>
        <taxon>Endopterygota</taxon>
        <taxon>Coleoptera</taxon>
        <taxon>Polyphaga</taxon>
        <taxon>Cucujiformia</taxon>
        <taxon>Chrysomeloidea</taxon>
        <taxon>Cerambycidae</taxon>
        <taxon>Lamiinae</taxon>
        <taxon>Monochamini</taxon>
        <taxon>Molorchus</taxon>
    </lineage>
</organism>
<evidence type="ECO:0000259" key="8">
    <source>
        <dbReference type="PROSITE" id="PS50051"/>
    </source>
</evidence>
<keyword evidence="4 7" id="KW-0067">ATP-binding</keyword>
<dbReference type="PROSITE" id="PS50051">
    <property type="entry name" value="MCM_2"/>
    <property type="match status" value="1"/>
</dbReference>
<keyword evidence="3 7" id="KW-0547">Nucleotide-binding</keyword>